<keyword evidence="3" id="KW-1185">Reference proteome</keyword>
<gene>
    <name evidence="2" type="ORF">Nepgr_024944</name>
</gene>
<evidence type="ECO:0008006" key="4">
    <source>
        <dbReference type="Google" id="ProtNLM"/>
    </source>
</evidence>
<dbReference type="PANTHER" id="PTHR26312:SF67">
    <property type="entry name" value="PROTEIN SLOW GREEN 1, CHLOROPLASTIC"/>
    <property type="match status" value="1"/>
</dbReference>
<comment type="caution">
    <text evidence="2">The sequence shown here is derived from an EMBL/GenBank/DDBJ whole genome shotgun (WGS) entry which is preliminary data.</text>
</comment>
<dbReference type="InterPro" id="IPR011990">
    <property type="entry name" value="TPR-like_helical_dom_sf"/>
</dbReference>
<dbReference type="EMBL" id="BSYO01000025">
    <property type="protein sequence ID" value="GMH23101.1"/>
    <property type="molecule type" value="Genomic_DNA"/>
</dbReference>
<dbReference type="AlphaFoldDB" id="A0AAD3Y100"/>
<evidence type="ECO:0000256" key="1">
    <source>
        <dbReference type="PROSITE-ProRule" id="PRU00339"/>
    </source>
</evidence>
<dbReference type="PANTHER" id="PTHR26312">
    <property type="entry name" value="TETRATRICOPEPTIDE REPEAT PROTEIN 5"/>
    <property type="match status" value="1"/>
</dbReference>
<sequence>MESLANINHKSKPFHLFFNNRRGSFSRPLSSISFKTTFSSLSLPSLSVKMKSSSSETHALSASSKTPQNPDPFSPFSVLKAPVCIAVAAVALFFSRLPHKPSLALAEPISKTTTSESVPDEEREKDLEEFVSSHPDDVQALKSLMEAKIKNRKLPEAIEVVSRLIELEPDEDEWQLLKSHMYIYTGESESAKMGFEEILAKDPLRVEAFHGLVMAVSQSDSESNGLGEVMKRIEGAMEKCKREKMKDELRDFKLLIAQIRVIEGNYMEALKVYQELAKEEPRDFRPYLCQGIIYTLLGKKNDAEKQFEKYKRLVPKEHPYARYFDDNMLATKVFSQMAENQRMETGVKS</sequence>
<name>A0AAD3Y100_NEPGR</name>
<proteinExistence type="predicted"/>
<dbReference type="Gene3D" id="1.25.40.10">
    <property type="entry name" value="Tetratricopeptide repeat domain"/>
    <property type="match status" value="1"/>
</dbReference>
<dbReference type="GO" id="GO:0009535">
    <property type="term" value="C:chloroplast thylakoid membrane"/>
    <property type="evidence" value="ECO:0007669"/>
    <property type="project" value="TreeGrafter"/>
</dbReference>
<dbReference type="InterPro" id="IPR019734">
    <property type="entry name" value="TPR_rpt"/>
</dbReference>
<organism evidence="2 3">
    <name type="scientific">Nepenthes gracilis</name>
    <name type="common">Slender pitcher plant</name>
    <dbReference type="NCBI Taxonomy" id="150966"/>
    <lineage>
        <taxon>Eukaryota</taxon>
        <taxon>Viridiplantae</taxon>
        <taxon>Streptophyta</taxon>
        <taxon>Embryophyta</taxon>
        <taxon>Tracheophyta</taxon>
        <taxon>Spermatophyta</taxon>
        <taxon>Magnoliopsida</taxon>
        <taxon>eudicotyledons</taxon>
        <taxon>Gunneridae</taxon>
        <taxon>Pentapetalae</taxon>
        <taxon>Caryophyllales</taxon>
        <taxon>Nepenthaceae</taxon>
        <taxon>Nepenthes</taxon>
    </lineage>
</organism>
<reference evidence="2" key="1">
    <citation type="submission" date="2023-05" db="EMBL/GenBank/DDBJ databases">
        <title>Nepenthes gracilis genome sequencing.</title>
        <authorList>
            <person name="Fukushima K."/>
        </authorList>
    </citation>
    <scope>NUCLEOTIDE SEQUENCE</scope>
    <source>
        <strain evidence="2">SING2019-196</strain>
    </source>
</reference>
<evidence type="ECO:0000313" key="2">
    <source>
        <dbReference type="EMBL" id="GMH23101.1"/>
    </source>
</evidence>
<protein>
    <recommendedName>
        <fullName evidence="4">Chloroplast lumen common family protein</fullName>
    </recommendedName>
</protein>
<evidence type="ECO:0000313" key="3">
    <source>
        <dbReference type="Proteomes" id="UP001279734"/>
    </source>
</evidence>
<feature type="repeat" description="TPR" evidence="1">
    <location>
        <begin position="138"/>
        <end position="171"/>
    </location>
</feature>
<keyword evidence="1" id="KW-0802">TPR repeat</keyword>
<accession>A0AAD3Y100</accession>
<dbReference type="PROSITE" id="PS50005">
    <property type="entry name" value="TPR"/>
    <property type="match status" value="1"/>
</dbReference>
<dbReference type="SUPFAM" id="SSF48452">
    <property type="entry name" value="TPR-like"/>
    <property type="match status" value="1"/>
</dbReference>
<dbReference type="Proteomes" id="UP001279734">
    <property type="component" value="Unassembled WGS sequence"/>
</dbReference>